<dbReference type="AlphaFoldDB" id="A0A0V0QT94"/>
<sequence>MELQKYFTNFFRKEGRRLLKVQSKKEQKQFLKEAFEEVNFKFSQNKDKNEKITIELTEQNIPTREIEKNRILQKGGVILRDDCKTDEFKLQKCSNILNHELF</sequence>
<keyword evidence="2" id="KW-1185">Reference proteome</keyword>
<comment type="caution">
    <text evidence="1">The sequence shown here is derived from an EMBL/GenBank/DDBJ whole genome shotgun (WGS) entry which is preliminary data.</text>
</comment>
<reference evidence="1 2" key="1">
    <citation type="journal article" date="2015" name="Sci. Rep.">
        <title>Genome of the facultative scuticociliatosis pathogen Pseudocohnilembus persalinus provides insight into its virulence through horizontal gene transfer.</title>
        <authorList>
            <person name="Xiong J."/>
            <person name="Wang G."/>
            <person name="Cheng J."/>
            <person name="Tian M."/>
            <person name="Pan X."/>
            <person name="Warren A."/>
            <person name="Jiang C."/>
            <person name="Yuan D."/>
            <person name="Miao W."/>
        </authorList>
    </citation>
    <scope>NUCLEOTIDE SEQUENCE [LARGE SCALE GENOMIC DNA]</scope>
    <source>
        <strain evidence="1">36N120E</strain>
    </source>
</reference>
<name>A0A0V0QT94_PSEPJ</name>
<gene>
    <name evidence="1" type="ORF">PPERSA_00710</name>
</gene>
<protein>
    <submittedName>
        <fullName evidence="1">Uncharacterized protein</fullName>
    </submittedName>
</protein>
<evidence type="ECO:0000313" key="1">
    <source>
        <dbReference type="EMBL" id="KRX05409.1"/>
    </source>
</evidence>
<proteinExistence type="predicted"/>
<accession>A0A0V0QT94</accession>
<dbReference type="EMBL" id="LDAU01000109">
    <property type="protein sequence ID" value="KRX05409.1"/>
    <property type="molecule type" value="Genomic_DNA"/>
</dbReference>
<dbReference type="Proteomes" id="UP000054937">
    <property type="component" value="Unassembled WGS sequence"/>
</dbReference>
<organism evidence="1 2">
    <name type="scientific">Pseudocohnilembus persalinus</name>
    <name type="common">Ciliate</name>
    <dbReference type="NCBI Taxonomy" id="266149"/>
    <lineage>
        <taxon>Eukaryota</taxon>
        <taxon>Sar</taxon>
        <taxon>Alveolata</taxon>
        <taxon>Ciliophora</taxon>
        <taxon>Intramacronucleata</taxon>
        <taxon>Oligohymenophorea</taxon>
        <taxon>Scuticociliatia</taxon>
        <taxon>Philasterida</taxon>
        <taxon>Pseudocohnilembidae</taxon>
        <taxon>Pseudocohnilembus</taxon>
    </lineage>
</organism>
<dbReference type="InParanoid" id="A0A0V0QT94"/>
<evidence type="ECO:0000313" key="2">
    <source>
        <dbReference type="Proteomes" id="UP000054937"/>
    </source>
</evidence>